<dbReference type="InterPro" id="IPR048503">
    <property type="entry name" value="NamZ_C"/>
</dbReference>
<keyword evidence="4" id="KW-1185">Reference proteome</keyword>
<evidence type="ECO:0000259" key="2">
    <source>
        <dbReference type="Pfam" id="PF20732"/>
    </source>
</evidence>
<organism evidence="3 4">
    <name type="scientific">Novibacillus thermophilus</name>
    <dbReference type="NCBI Taxonomy" id="1471761"/>
    <lineage>
        <taxon>Bacteria</taxon>
        <taxon>Bacillati</taxon>
        <taxon>Bacillota</taxon>
        <taxon>Bacilli</taxon>
        <taxon>Bacillales</taxon>
        <taxon>Thermoactinomycetaceae</taxon>
        <taxon>Novibacillus</taxon>
    </lineage>
</organism>
<dbReference type="InterPro" id="IPR008302">
    <property type="entry name" value="NamZ"/>
</dbReference>
<accession>A0A1U9K4I2</accession>
<dbReference type="Gene3D" id="2.60.40.3500">
    <property type="match status" value="1"/>
</dbReference>
<dbReference type="STRING" id="1471761.B0W44_03410"/>
<dbReference type="RefSeq" id="WP_228441466.1">
    <property type="nucleotide sequence ID" value="NZ_CP019699.1"/>
</dbReference>
<dbReference type="EMBL" id="CP019699">
    <property type="protein sequence ID" value="AQS54959.1"/>
    <property type="molecule type" value="Genomic_DNA"/>
</dbReference>
<dbReference type="Gene3D" id="3.40.50.12170">
    <property type="entry name" value="Uncharacterised protein PF07075, DUF1343"/>
    <property type="match status" value="1"/>
</dbReference>
<reference evidence="3 4" key="1">
    <citation type="journal article" date="2015" name="Int. J. Syst. Evol. Microbiol.">
        <title>Novibacillus thermophilus gen. nov., sp. nov., a Gram-staining-negative and moderately thermophilic member of the family Thermoactinomycetaceae.</title>
        <authorList>
            <person name="Yang G."/>
            <person name="Chen J."/>
            <person name="Zhou S."/>
        </authorList>
    </citation>
    <scope>NUCLEOTIDE SEQUENCE [LARGE SCALE GENOMIC DNA]</scope>
    <source>
        <strain evidence="3 4">SG-1</strain>
    </source>
</reference>
<name>A0A1U9K4I2_9BACL</name>
<dbReference type="Pfam" id="PF20732">
    <property type="entry name" value="NamZ_C"/>
    <property type="match status" value="1"/>
</dbReference>
<dbReference type="Gene3D" id="3.90.1150.140">
    <property type="match status" value="1"/>
</dbReference>
<dbReference type="PANTHER" id="PTHR42915:SF1">
    <property type="entry name" value="PEPTIDOGLYCAN BETA-N-ACETYLMURAMIDASE NAMZ"/>
    <property type="match status" value="1"/>
</dbReference>
<evidence type="ECO:0000313" key="4">
    <source>
        <dbReference type="Proteomes" id="UP000188603"/>
    </source>
</evidence>
<evidence type="ECO:0000313" key="3">
    <source>
        <dbReference type="EMBL" id="AQS54959.1"/>
    </source>
</evidence>
<dbReference type="InterPro" id="IPR048502">
    <property type="entry name" value="NamZ_N"/>
</dbReference>
<proteinExistence type="predicted"/>
<gene>
    <name evidence="3" type="ORF">B0W44_03410</name>
</gene>
<protein>
    <recommendedName>
        <fullName evidence="5">DUF1343 domain-containing protein</fullName>
    </recommendedName>
</protein>
<dbReference type="AlphaFoldDB" id="A0A1U9K4I2"/>
<sequence>MKKGQRFLNMNKTVLSVCVVIVLLITCIAAWNPVTAKKTVEPAKQGRVVPGIEVFLERHADWVKGKKVGLITNPTGVNRDLASDIDLLHGHPDVQLTALFGPEHGIRGDRPAGEYVESYIDERTGLPVYSLYGPTWKPTEEMLEDVDVLLFDIQDIGSNVYTYIYTLGFAMEAAAEFDKRLIVLDRPNPIGGTRVEGPVRDEDTVSFMGRFLLPVRHGMTIGELATMWNHEYALGIDLRVAKMKGWQRTMHYEDTGLPWVLTSPNIPTSDSANLYAGTELVDNTPFSTGLGTTKPFELVGAPWINGEELADELNSRGIPGVTFRPAYFTPMFSQYEGERVGGVQVHIQKADEIDLVQLGLHLVDAMRDQQPEKFNLDATYDELIGDKRVRPMLEADAPIEEILNVWQDELDFWTQEVRNRYLLYGPYPKEAKPYKPKAILGILPLDLELVLGQSKEITVHGVDANGRKLEISPEEIDWEVKGDVGYIENGVFTAVKEGKGKLVAKKGDMTAERNVVVAKNVVENIRYGVHNQYTRIVFDLNKTTEYDIKREGSEIVVSVPYAEKGGQLDGEGTVTVGNSPVVSSVHYSFAQENMFEARLQLKRDDVAFQTPTYSNRVVIDVMHGQ</sequence>
<dbReference type="KEGG" id="ntr:B0W44_03410"/>
<dbReference type="Proteomes" id="UP000188603">
    <property type="component" value="Chromosome"/>
</dbReference>
<evidence type="ECO:0000259" key="1">
    <source>
        <dbReference type="Pfam" id="PF07075"/>
    </source>
</evidence>
<dbReference type="GO" id="GO:0033922">
    <property type="term" value="F:peptidoglycan beta-N-acetylmuramidase activity"/>
    <property type="evidence" value="ECO:0007669"/>
    <property type="project" value="InterPro"/>
</dbReference>
<dbReference type="PANTHER" id="PTHR42915">
    <property type="entry name" value="HYPOTHETICAL 460 KDA PROTEIN IN FEUA-SIGW INTERGENIC REGION [PRECURSOR]"/>
    <property type="match status" value="1"/>
</dbReference>
<feature type="domain" description="Peptidoglycan beta-N-acetylmuramidase NamZ N-terminal" evidence="1">
    <location>
        <begin position="68"/>
        <end position="269"/>
    </location>
</feature>
<evidence type="ECO:0008006" key="5">
    <source>
        <dbReference type="Google" id="ProtNLM"/>
    </source>
</evidence>
<dbReference type="Pfam" id="PF07075">
    <property type="entry name" value="NamZ_N"/>
    <property type="match status" value="1"/>
</dbReference>
<feature type="domain" description="Peptidoglycan beta-N-acetylmuramidase NamZ C-terminal" evidence="2">
    <location>
        <begin position="274"/>
        <end position="424"/>
    </location>
</feature>